<keyword evidence="3" id="KW-1185">Reference proteome</keyword>
<feature type="compositionally biased region" description="Acidic residues" evidence="1">
    <location>
        <begin position="519"/>
        <end position="531"/>
    </location>
</feature>
<dbReference type="CDD" id="cd09917">
    <property type="entry name" value="F-box_SF"/>
    <property type="match status" value="1"/>
</dbReference>
<feature type="compositionally biased region" description="Basic and acidic residues" evidence="1">
    <location>
        <begin position="456"/>
        <end position="472"/>
    </location>
</feature>
<dbReference type="AlphaFoldDB" id="A0AAX4KMW0"/>
<evidence type="ECO:0008006" key="4">
    <source>
        <dbReference type="Google" id="ProtNLM"/>
    </source>
</evidence>
<evidence type="ECO:0000313" key="3">
    <source>
        <dbReference type="Proteomes" id="UP001358614"/>
    </source>
</evidence>
<evidence type="ECO:0000313" key="2">
    <source>
        <dbReference type="EMBL" id="WWD07117.1"/>
    </source>
</evidence>
<name>A0AAX4KMW0_9TREE</name>
<dbReference type="EMBL" id="CP144089">
    <property type="protein sequence ID" value="WWD07117.1"/>
    <property type="molecule type" value="Genomic_DNA"/>
</dbReference>
<dbReference type="RefSeq" id="XP_066085084.1">
    <property type="nucleotide sequence ID" value="XM_066228987.1"/>
</dbReference>
<proteinExistence type="predicted"/>
<organism evidence="2 3">
    <name type="scientific">Kwoniella europaea PYCC6329</name>
    <dbReference type="NCBI Taxonomy" id="1423913"/>
    <lineage>
        <taxon>Eukaryota</taxon>
        <taxon>Fungi</taxon>
        <taxon>Dikarya</taxon>
        <taxon>Basidiomycota</taxon>
        <taxon>Agaricomycotina</taxon>
        <taxon>Tremellomycetes</taxon>
        <taxon>Tremellales</taxon>
        <taxon>Cryptococcaceae</taxon>
        <taxon>Kwoniella</taxon>
    </lineage>
</organism>
<feature type="compositionally biased region" description="Acidic residues" evidence="1">
    <location>
        <begin position="473"/>
        <end position="512"/>
    </location>
</feature>
<dbReference type="GeneID" id="91104015"/>
<sequence length="554" mass="63914">MTSELSPEIWDHILSLCREKDDEGLFVSQKMLATCLRVSKTWYLLASPYLYSSPIIKDIHNFFLGSDKPLSSTLFESLASSKVSSHDLYLKSIEEGNTKLPLLHQIQHLRIYPYSLPEECDDEKLDQVIAIQRESYTQANEILSNCQGIITPRLRSISCDSYLIPTGKREREISDMLFRSIRNIKLNLLTHLRPQNWCEFDSPTMSLSDDVLKMTKRGVLPQVVECHTTLEDPPVIQWGTKNRLTIREKEDVRKYLWPIVKNYESTNTSDTTPRERNSAGNGNENIDWPVDSVSELDQEVWIECIYELIECSTPLEPEDRNISKLKQSESKDEIDGDTILEVYGIEKFLTISSSMEGVGENLPFIDESTVIQPKIPSDEIDMDCLASIKRSRFTTEELSRRQSIYRSIFLKMEERIRECLEINEQGQWIDTGKKAPTIKFYLASDYPGCSSCGQGKGDKWELDTRPRPPPRDDDSDWTDDDHIEDDEDDWDDDDEHDFDVDDFIEYDDDDIYDGGGGDYEPDGDDDDWQDEEYDENGVQYLSEEDAVYQFIGGI</sequence>
<feature type="region of interest" description="Disordered" evidence="1">
    <location>
        <begin position="266"/>
        <end position="289"/>
    </location>
</feature>
<evidence type="ECO:0000256" key="1">
    <source>
        <dbReference type="SAM" id="MobiDB-lite"/>
    </source>
</evidence>
<gene>
    <name evidence="2" type="ORF">V865_005214</name>
</gene>
<protein>
    <recommendedName>
        <fullName evidence="4">F-box domain-containing protein</fullName>
    </recommendedName>
</protein>
<accession>A0AAX4KMW0</accession>
<reference evidence="2 3" key="1">
    <citation type="submission" date="2024-01" db="EMBL/GenBank/DDBJ databases">
        <title>Comparative genomics of Cryptococcus and Kwoniella reveals pathogenesis evolution and contrasting modes of karyotype evolution via chromosome fusion or intercentromeric recombination.</title>
        <authorList>
            <person name="Coelho M.A."/>
            <person name="David-Palma M."/>
            <person name="Shea T."/>
            <person name="Bowers K."/>
            <person name="McGinley-Smith S."/>
            <person name="Mohammad A.W."/>
            <person name="Gnirke A."/>
            <person name="Yurkov A.M."/>
            <person name="Nowrousian M."/>
            <person name="Sun S."/>
            <person name="Cuomo C.A."/>
            <person name="Heitman J."/>
        </authorList>
    </citation>
    <scope>NUCLEOTIDE SEQUENCE [LARGE SCALE GENOMIC DNA]</scope>
    <source>
        <strain evidence="2 3">PYCC6329</strain>
    </source>
</reference>
<dbReference type="KEGG" id="ker:91104015"/>
<feature type="region of interest" description="Disordered" evidence="1">
    <location>
        <begin position="452"/>
        <end position="531"/>
    </location>
</feature>
<dbReference type="Proteomes" id="UP001358614">
    <property type="component" value="Chromosome 1"/>
</dbReference>